<protein>
    <submittedName>
        <fullName evidence="2 4">Uncharacterized protein</fullName>
    </submittedName>
</protein>
<dbReference type="AlphaFoldDB" id="A0A183A062"/>
<reference evidence="4" key="1">
    <citation type="submission" date="2016-06" db="UniProtKB">
        <authorList>
            <consortium name="WormBaseParasite"/>
        </authorList>
    </citation>
    <scope>IDENTIFICATION</scope>
</reference>
<evidence type="ECO:0000313" key="3">
    <source>
        <dbReference type="Proteomes" id="UP000272942"/>
    </source>
</evidence>
<keyword evidence="3" id="KW-1185">Reference proteome</keyword>
<feature type="compositionally biased region" description="Basic and acidic residues" evidence="1">
    <location>
        <begin position="63"/>
        <end position="74"/>
    </location>
</feature>
<feature type="region of interest" description="Disordered" evidence="1">
    <location>
        <begin position="1"/>
        <end position="74"/>
    </location>
</feature>
<dbReference type="WBParaSite" id="ECPE_0000034701-mRNA-1">
    <property type="protein sequence ID" value="ECPE_0000034701-mRNA-1"/>
    <property type="gene ID" value="ECPE_0000034701"/>
</dbReference>
<feature type="region of interest" description="Disordered" evidence="1">
    <location>
        <begin position="185"/>
        <end position="205"/>
    </location>
</feature>
<dbReference type="EMBL" id="UZAN01001119">
    <property type="protein sequence ID" value="VDP21795.1"/>
    <property type="molecule type" value="Genomic_DNA"/>
</dbReference>
<organism evidence="4">
    <name type="scientific">Echinostoma caproni</name>
    <dbReference type="NCBI Taxonomy" id="27848"/>
    <lineage>
        <taxon>Eukaryota</taxon>
        <taxon>Metazoa</taxon>
        <taxon>Spiralia</taxon>
        <taxon>Lophotrochozoa</taxon>
        <taxon>Platyhelminthes</taxon>
        <taxon>Trematoda</taxon>
        <taxon>Digenea</taxon>
        <taxon>Plagiorchiida</taxon>
        <taxon>Echinostomata</taxon>
        <taxon>Echinostomatoidea</taxon>
        <taxon>Echinostomatidae</taxon>
        <taxon>Echinostoma</taxon>
    </lineage>
</organism>
<feature type="compositionally biased region" description="Polar residues" evidence="1">
    <location>
        <begin position="13"/>
        <end position="38"/>
    </location>
</feature>
<sequence>MSENLVDYRPNKSRVNGTGTELDTYSKPTFKPSLSENVSDADASDAEFDDKRDDDGDTIAPLDPHRSSFRRVESAESTPIPLVQFLRSRGQIPDSSSDTITDSGILDTGNRFDYPTGLALYRAARRRLSNVSVTEFLASDTVKDTIRAQRRSVPIQTFWSLERGRRCSEPVDLIASSCVPKHASGPFPPSVHRASTGDIELDNNDHNNVSCTSISGLQGVPTNSSDSDVF</sequence>
<evidence type="ECO:0000256" key="1">
    <source>
        <dbReference type="SAM" id="MobiDB-lite"/>
    </source>
</evidence>
<proteinExistence type="predicted"/>
<accession>A0A183A062</accession>
<dbReference type="Proteomes" id="UP000272942">
    <property type="component" value="Unassembled WGS sequence"/>
</dbReference>
<name>A0A183A062_9TREM</name>
<evidence type="ECO:0000313" key="4">
    <source>
        <dbReference type="WBParaSite" id="ECPE_0000034701-mRNA-1"/>
    </source>
</evidence>
<reference evidence="2 3" key="2">
    <citation type="submission" date="2018-11" db="EMBL/GenBank/DDBJ databases">
        <authorList>
            <consortium name="Pathogen Informatics"/>
        </authorList>
    </citation>
    <scope>NUCLEOTIDE SEQUENCE [LARGE SCALE GENOMIC DNA]</scope>
    <source>
        <strain evidence="2 3">Egypt</strain>
    </source>
</reference>
<evidence type="ECO:0000313" key="2">
    <source>
        <dbReference type="EMBL" id="VDP21795.1"/>
    </source>
</evidence>
<gene>
    <name evidence="2" type="ORF">ECPE_LOCUS347</name>
</gene>